<dbReference type="Proteomes" id="UP000600946">
    <property type="component" value="Unassembled WGS sequence"/>
</dbReference>
<sequence length="112" mass="11781">MRLDPVFVGVLSIAVSLGLLVLTAVWASVPSAQRAVTPAPDRPGRKYRCYCWKEPVLVLVEAPVPPEVESPPVGRRRHAKPSHTDHAARPDRASLAGAGGGGRGVPPVHAVA</sequence>
<feature type="compositionally biased region" description="Basic and acidic residues" evidence="1">
    <location>
        <begin position="82"/>
        <end position="92"/>
    </location>
</feature>
<name>A0ABQ2ZZA3_9ACTN</name>
<evidence type="ECO:0000256" key="1">
    <source>
        <dbReference type="SAM" id="MobiDB-lite"/>
    </source>
</evidence>
<gene>
    <name evidence="2" type="ORF">GCM10010326_21750</name>
</gene>
<accession>A0ABQ2ZZA3</accession>
<dbReference type="EMBL" id="BMUU01000003">
    <property type="protein sequence ID" value="GGY27836.1"/>
    <property type="molecule type" value="Genomic_DNA"/>
</dbReference>
<protein>
    <recommendedName>
        <fullName evidence="4">Secreted protein</fullName>
    </recommendedName>
</protein>
<reference evidence="3" key="1">
    <citation type="journal article" date="2019" name="Int. J. Syst. Evol. Microbiol.">
        <title>The Global Catalogue of Microorganisms (GCM) 10K type strain sequencing project: providing services to taxonomists for standard genome sequencing and annotation.</title>
        <authorList>
            <consortium name="The Broad Institute Genomics Platform"/>
            <consortium name="The Broad Institute Genome Sequencing Center for Infectious Disease"/>
            <person name="Wu L."/>
            <person name="Ma J."/>
        </authorList>
    </citation>
    <scope>NUCLEOTIDE SEQUENCE [LARGE SCALE GENOMIC DNA]</scope>
    <source>
        <strain evidence="3">JCM 4594</strain>
    </source>
</reference>
<feature type="region of interest" description="Disordered" evidence="1">
    <location>
        <begin position="67"/>
        <end position="112"/>
    </location>
</feature>
<comment type="caution">
    <text evidence="2">The sequence shown here is derived from an EMBL/GenBank/DDBJ whole genome shotgun (WGS) entry which is preliminary data.</text>
</comment>
<keyword evidence="3" id="KW-1185">Reference proteome</keyword>
<organism evidence="2 3">
    <name type="scientific">Streptomyces xanthochromogenes</name>
    <dbReference type="NCBI Taxonomy" id="67384"/>
    <lineage>
        <taxon>Bacteria</taxon>
        <taxon>Bacillati</taxon>
        <taxon>Actinomycetota</taxon>
        <taxon>Actinomycetes</taxon>
        <taxon>Kitasatosporales</taxon>
        <taxon>Streptomycetaceae</taxon>
        <taxon>Streptomyces</taxon>
    </lineage>
</organism>
<proteinExistence type="predicted"/>
<evidence type="ECO:0000313" key="2">
    <source>
        <dbReference type="EMBL" id="GGY27836.1"/>
    </source>
</evidence>
<evidence type="ECO:0008006" key="4">
    <source>
        <dbReference type="Google" id="ProtNLM"/>
    </source>
</evidence>
<evidence type="ECO:0000313" key="3">
    <source>
        <dbReference type="Proteomes" id="UP000600946"/>
    </source>
</evidence>